<proteinExistence type="predicted"/>
<dbReference type="Proteomes" id="UP000199137">
    <property type="component" value="Unassembled WGS sequence"/>
</dbReference>
<gene>
    <name evidence="1" type="ORF">SAMN05421854_115140</name>
</gene>
<dbReference type="AlphaFoldDB" id="A0A1I5ZJQ1"/>
<evidence type="ECO:0000313" key="1">
    <source>
        <dbReference type="EMBL" id="SFQ56709.1"/>
    </source>
</evidence>
<evidence type="ECO:0000313" key="2">
    <source>
        <dbReference type="Proteomes" id="UP000199137"/>
    </source>
</evidence>
<dbReference type="PANTHER" id="PTHR36436">
    <property type="entry name" value="SLL5081 PROTEIN"/>
    <property type="match status" value="1"/>
</dbReference>
<dbReference type="PANTHER" id="PTHR36436:SF6">
    <property type="entry name" value="SLL5081 PROTEIN"/>
    <property type="match status" value="1"/>
</dbReference>
<dbReference type="Pfam" id="PF09234">
    <property type="entry name" value="DUF1963"/>
    <property type="match status" value="1"/>
</dbReference>
<accession>A0A1I5ZJQ1</accession>
<dbReference type="SUPFAM" id="SSF103032">
    <property type="entry name" value="Hypothetical protein YwqG"/>
    <property type="match status" value="1"/>
</dbReference>
<dbReference type="InterPro" id="IPR015315">
    <property type="entry name" value="DUF1963"/>
</dbReference>
<name>A0A1I5ZJQ1_9PSEU</name>
<dbReference type="InterPro" id="IPR035948">
    <property type="entry name" value="YwqG-like_sf"/>
</dbReference>
<sequence length="276" mass="29585">MTSWIDPLAKLARENLPPDVAQAWETVFRPAVRLNTRGNGVRVGSLGGNPALPADVEWPVWRGELPMNFVASVDCAALPRVPGGIELPASGSLLFFYCDDWFQAEGPVDLTSLGGVAVVPDGAETAERAAPEGVEGYPRLELSGEIAGTFPNSQQEVLRRTLAGDGLPLSDPDNWSEEFFDLLRQSSAAPYHQIGGCTWPVQGPPEDEVAAAVLPEDASESALAGEALRWALLAQIDSDGDAGLTWGDAGVLYWLIREDDLAEGRFDRVRCVMQSG</sequence>
<dbReference type="OrthoDB" id="4775619at2"/>
<dbReference type="RefSeq" id="WP_093576424.1">
    <property type="nucleotide sequence ID" value="NZ_FOWC01000015.1"/>
</dbReference>
<dbReference type="STRING" id="112413.SAMN05421854_115140"/>
<reference evidence="1 2" key="1">
    <citation type="submission" date="2016-10" db="EMBL/GenBank/DDBJ databases">
        <authorList>
            <person name="de Groot N.N."/>
        </authorList>
    </citation>
    <scope>NUCLEOTIDE SEQUENCE [LARGE SCALE GENOMIC DNA]</scope>
    <source>
        <strain evidence="1 2">DSM 44637</strain>
    </source>
</reference>
<organism evidence="1 2">
    <name type="scientific">Amycolatopsis rubida</name>
    <dbReference type="NCBI Taxonomy" id="112413"/>
    <lineage>
        <taxon>Bacteria</taxon>
        <taxon>Bacillati</taxon>
        <taxon>Actinomycetota</taxon>
        <taxon>Actinomycetes</taxon>
        <taxon>Pseudonocardiales</taxon>
        <taxon>Pseudonocardiaceae</taxon>
        <taxon>Amycolatopsis</taxon>
    </lineage>
</organism>
<dbReference type="Gene3D" id="2.30.320.10">
    <property type="entry name" value="YwqG-like"/>
    <property type="match status" value="1"/>
</dbReference>
<protein>
    <submittedName>
        <fullName evidence="1">Uncharacterized protein YwqG</fullName>
    </submittedName>
</protein>
<dbReference type="EMBL" id="FOWC01000015">
    <property type="protein sequence ID" value="SFQ56709.1"/>
    <property type="molecule type" value="Genomic_DNA"/>
</dbReference>